<evidence type="ECO:0000313" key="2">
    <source>
        <dbReference type="Proteomes" id="UP001500279"/>
    </source>
</evidence>
<dbReference type="RefSeq" id="WP_141289442.1">
    <property type="nucleotide sequence ID" value="NZ_BAAAEW010000049.1"/>
</dbReference>
<sequence>MSLLISLGFDDRIEADSYEAGPLSCLNAAALWREQVLQGKALETRLEAGMDALMRASPAAEPPRALMSNEPLQQDLRAALARGTAAEPALQHWLQDLVVLYTHIVRKRQLRTEAFFEVPMPATERWEPRFYARYGNVELRVIQNWIERQPELREALQTVQAGLDDANSMYAPRKLGRWLSADDLAFNLRALMTNAGFYADLDQPWRSLAPWCETYLAALGGADHLFPYPGAYPNFWPVQAHLWQRDGRVAGPVRFPAPDRFYAMLAGRKLLFVTPFADEIAGLRDSGRLFGLYKDLPIPDFALQTLPAPMSVYPQRPDAGWHDSFERLKQQVDEAFARHEFDLFFASCGCYGLPLTHHVHRTHGCAAVYYGNHLNTLLGVRQKCNDGFLPERRLDANWAVSRLGEMENLARIDGGRYA</sequence>
<gene>
    <name evidence="1" type="ORF">GCM10009107_61380</name>
</gene>
<name>A0ABN1KL03_9BURK</name>
<organism evidence="1 2">
    <name type="scientific">Ideonella azotifigens</name>
    <dbReference type="NCBI Taxonomy" id="513160"/>
    <lineage>
        <taxon>Bacteria</taxon>
        <taxon>Pseudomonadati</taxon>
        <taxon>Pseudomonadota</taxon>
        <taxon>Betaproteobacteria</taxon>
        <taxon>Burkholderiales</taxon>
        <taxon>Sphaerotilaceae</taxon>
        <taxon>Ideonella</taxon>
    </lineage>
</organism>
<accession>A0ABN1KL03</accession>
<comment type="caution">
    <text evidence="1">The sequence shown here is derived from an EMBL/GenBank/DDBJ whole genome shotgun (WGS) entry which is preliminary data.</text>
</comment>
<protein>
    <submittedName>
        <fullName evidence="1">Uncharacterized protein</fullName>
    </submittedName>
</protein>
<dbReference type="EMBL" id="BAAAEW010000049">
    <property type="protein sequence ID" value="GAA0770032.1"/>
    <property type="molecule type" value="Genomic_DNA"/>
</dbReference>
<proteinExistence type="predicted"/>
<dbReference type="Proteomes" id="UP001500279">
    <property type="component" value="Unassembled WGS sequence"/>
</dbReference>
<evidence type="ECO:0000313" key="1">
    <source>
        <dbReference type="EMBL" id="GAA0770032.1"/>
    </source>
</evidence>
<keyword evidence="2" id="KW-1185">Reference proteome</keyword>
<reference evidence="1 2" key="1">
    <citation type="journal article" date="2019" name="Int. J. Syst. Evol. Microbiol.">
        <title>The Global Catalogue of Microorganisms (GCM) 10K type strain sequencing project: providing services to taxonomists for standard genome sequencing and annotation.</title>
        <authorList>
            <consortium name="The Broad Institute Genomics Platform"/>
            <consortium name="The Broad Institute Genome Sequencing Center for Infectious Disease"/>
            <person name="Wu L."/>
            <person name="Ma J."/>
        </authorList>
    </citation>
    <scope>NUCLEOTIDE SEQUENCE [LARGE SCALE GENOMIC DNA]</scope>
    <source>
        <strain evidence="1 2">JCM 15503</strain>
    </source>
</reference>